<dbReference type="EMBL" id="LXQA010625969">
    <property type="protein sequence ID" value="MCI62820.1"/>
    <property type="molecule type" value="Genomic_DNA"/>
</dbReference>
<comment type="caution">
    <text evidence="1">The sequence shown here is derived from an EMBL/GenBank/DDBJ whole genome shotgun (WGS) entry which is preliminary data.</text>
</comment>
<dbReference type="AlphaFoldDB" id="A0A392TRI8"/>
<evidence type="ECO:0000313" key="2">
    <source>
        <dbReference type="Proteomes" id="UP000265520"/>
    </source>
</evidence>
<proteinExistence type="predicted"/>
<evidence type="ECO:0000313" key="1">
    <source>
        <dbReference type="EMBL" id="MCI62820.1"/>
    </source>
</evidence>
<dbReference type="Proteomes" id="UP000265520">
    <property type="component" value="Unassembled WGS sequence"/>
</dbReference>
<sequence length="67" mass="7398">MHTSYQNNPSFNGFLRSRGTLESESIKIGTSEARAAVEVGILRKPWPLVFLGMERVEVAMMADLSLG</sequence>
<name>A0A392TRI8_9FABA</name>
<keyword evidence="2" id="KW-1185">Reference proteome</keyword>
<organism evidence="1 2">
    <name type="scientific">Trifolium medium</name>
    <dbReference type="NCBI Taxonomy" id="97028"/>
    <lineage>
        <taxon>Eukaryota</taxon>
        <taxon>Viridiplantae</taxon>
        <taxon>Streptophyta</taxon>
        <taxon>Embryophyta</taxon>
        <taxon>Tracheophyta</taxon>
        <taxon>Spermatophyta</taxon>
        <taxon>Magnoliopsida</taxon>
        <taxon>eudicotyledons</taxon>
        <taxon>Gunneridae</taxon>
        <taxon>Pentapetalae</taxon>
        <taxon>rosids</taxon>
        <taxon>fabids</taxon>
        <taxon>Fabales</taxon>
        <taxon>Fabaceae</taxon>
        <taxon>Papilionoideae</taxon>
        <taxon>50 kb inversion clade</taxon>
        <taxon>NPAAA clade</taxon>
        <taxon>Hologalegina</taxon>
        <taxon>IRL clade</taxon>
        <taxon>Trifolieae</taxon>
        <taxon>Trifolium</taxon>
    </lineage>
</organism>
<accession>A0A392TRI8</accession>
<reference evidence="1 2" key="1">
    <citation type="journal article" date="2018" name="Front. Plant Sci.">
        <title>Red Clover (Trifolium pratense) and Zigzag Clover (T. medium) - A Picture of Genomic Similarities and Differences.</title>
        <authorList>
            <person name="Dluhosova J."/>
            <person name="Istvanek J."/>
            <person name="Nedelnik J."/>
            <person name="Repkova J."/>
        </authorList>
    </citation>
    <scope>NUCLEOTIDE SEQUENCE [LARGE SCALE GENOMIC DNA]</scope>
    <source>
        <strain evidence="2">cv. 10/8</strain>
        <tissue evidence="1">Leaf</tissue>
    </source>
</reference>
<protein>
    <submittedName>
        <fullName evidence="1">Uncharacterized protein</fullName>
    </submittedName>
</protein>